<evidence type="ECO:0008006" key="5">
    <source>
        <dbReference type="Google" id="ProtNLM"/>
    </source>
</evidence>
<comment type="similarity">
    <text evidence="1">Belongs to the PemK/MazF family.</text>
</comment>
<dbReference type="Gene3D" id="2.30.30.110">
    <property type="match status" value="1"/>
</dbReference>
<dbReference type="InterPro" id="IPR011067">
    <property type="entry name" value="Plasmid_toxin/cell-grow_inhib"/>
</dbReference>
<evidence type="ECO:0000256" key="1">
    <source>
        <dbReference type="ARBA" id="ARBA00007521"/>
    </source>
</evidence>
<gene>
    <name evidence="3" type="ORF">PCC6912_64020</name>
</gene>
<dbReference type="STRING" id="211165.GCA_000317285_05510"/>
<dbReference type="OrthoDB" id="129822at2"/>
<name>A0A3S0XG72_CHLFR</name>
<evidence type="ECO:0000313" key="3">
    <source>
        <dbReference type="EMBL" id="RUR72252.1"/>
    </source>
</evidence>
<sequence length="110" mass="12486">MQNYQPGAVVLLALPFSDAAAFKLRPALVLLDTGDDDIVVSRVTSQLVKTAFDIEILEWQQAGLMRPSIVRLHKMNTIEKSLIDRQLGILQPNDWQQVRQCIQQIWSSIE</sequence>
<dbReference type="EMBL" id="RSCJ01000053">
    <property type="protein sequence ID" value="RUR72252.1"/>
    <property type="molecule type" value="Genomic_DNA"/>
</dbReference>
<evidence type="ECO:0000256" key="2">
    <source>
        <dbReference type="ARBA" id="ARBA00022649"/>
    </source>
</evidence>
<keyword evidence="2" id="KW-1277">Toxin-antitoxin system</keyword>
<accession>A0A3S0XG72</accession>
<dbReference type="SUPFAM" id="SSF50118">
    <property type="entry name" value="Cell growth inhibitor/plasmid maintenance toxic component"/>
    <property type="match status" value="1"/>
</dbReference>
<reference evidence="3 4" key="1">
    <citation type="journal article" date="2019" name="Genome Biol. Evol.">
        <title>Day and night: Metabolic profiles and evolutionary relationships of six axenic non-marine cyanobacteria.</title>
        <authorList>
            <person name="Will S.E."/>
            <person name="Henke P."/>
            <person name="Boedeker C."/>
            <person name="Huang S."/>
            <person name="Brinkmann H."/>
            <person name="Rohde M."/>
            <person name="Jarek M."/>
            <person name="Friedl T."/>
            <person name="Seufert S."/>
            <person name="Schumacher M."/>
            <person name="Overmann J."/>
            <person name="Neumann-Schaal M."/>
            <person name="Petersen J."/>
        </authorList>
    </citation>
    <scope>NUCLEOTIDE SEQUENCE [LARGE SCALE GENOMIC DNA]</scope>
    <source>
        <strain evidence="3 4">PCC 6912</strain>
    </source>
</reference>
<organism evidence="3 4">
    <name type="scientific">Chlorogloeopsis fritschii PCC 6912</name>
    <dbReference type="NCBI Taxonomy" id="211165"/>
    <lineage>
        <taxon>Bacteria</taxon>
        <taxon>Bacillati</taxon>
        <taxon>Cyanobacteriota</taxon>
        <taxon>Cyanophyceae</taxon>
        <taxon>Nostocales</taxon>
        <taxon>Chlorogloeopsidaceae</taxon>
        <taxon>Chlorogloeopsis</taxon>
    </lineage>
</organism>
<dbReference type="AlphaFoldDB" id="A0A3S0XG72"/>
<dbReference type="GO" id="GO:0003677">
    <property type="term" value="F:DNA binding"/>
    <property type="evidence" value="ECO:0007669"/>
    <property type="project" value="InterPro"/>
</dbReference>
<dbReference type="Proteomes" id="UP000268857">
    <property type="component" value="Unassembled WGS sequence"/>
</dbReference>
<protein>
    <recommendedName>
        <fullName evidence="5">mRNA interferase PemK</fullName>
    </recommendedName>
</protein>
<evidence type="ECO:0000313" key="4">
    <source>
        <dbReference type="Proteomes" id="UP000268857"/>
    </source>
</evidence>
<proteinExistence type="inferred from homology"/>
<comment type="caution">
    <text evidence="3">The sequence shown here is derived from an EMBL/GenBank/DDBJ whole genome shotgun (WGS) entry which is preliminary data.</text>
</comment>
<dbReference type="Pfam" id="PF02452">
    <property type="entry name" value="PemK_toxin"/>
    <property type="match status" value="1"/>
</dbReference>
<keyword evidence="4" id="KW-1185">Reference proteome</keyword>
<dbReference type="RefSeq" id="WP_016879168.1">
    <property type="nucleotide sequence ID" value="NZ_AJLN01000121.1"/>
</dbReference>
<dbReference type="InterPro" id="IPR003477">
    <property type="entry name" value="PemK-like"/>
</dbReference>